<evidence type="ECO:0000313" key="2">
    <source>
        <dbReference type="Proteomes" id="UP000319322"/>
    </source>
</evidence>
<reference evidence="1 2" key="3">
    <citation type="submission" date="2019-07" db="EMBL/GenBank/DDBJ databases">
        <authorList>
            <person name="Papic B."/>
        </authorList>
    </citation>
    <scope>NUCLEOTIDE SEQUENCE [LARGE SCALE GENOMIC DNA]</scope>
    <source>
        <strain evidence="1 2">L8b</strain>
    </source>
</reference>
<sequence>MLTPYLNQVFNADALGFMQGLPDACIDCVCMDPPYCSGGVKSLNARNASTNKKYVG</sequence>
<proteinExistence type="predicted"/>
<name>A0A553UNP4_9HELI</name>
<evidence type="ECO:0000313" key="1">
    <source>
        <dbReference type="EMBL" id="TSA81849.1"/>
    </source>
</evidence>
<keyword evidence="1" id="KW-0489">Methyltransferase</keyword>
<keyword evidence="2" id="KW-1185">Reference proteome</keyword>
<dbReference type="Gene3D" id="3.40.50.150">
    <property type="entry name" value="Vaccinia Virus protein VP39"/>
    <property type="match status" value="1"/>
</dbReference>
<comment type="caution">
    <text evidence="1">The sequence shown here is derived from an EMBL/GenBank/DDBJ whole genome shotgun (WGS) entry which is preliminary data.</text>
</comment>
<reference evidence="1 2" key="1">
    <citation type="submission" date="2019-07" db="EMBL/GenBank/DDBJ databases">
        <title>Helicobacter labacensis sp. nov., Helicobacter mehlei sp. nov. and Helicobacter vulpis sp. nov., isolated from gastric mucosa of red fox (Vulpis vulpis).</title>
        <authorList>
            <person name="Kusar D."/>
            <person name="Gruntar I."/>
            <person name="Pate M."/>
            <person name="Zajc U."/>
            <person name="Ocepek M."/>
        </authorList>
    </citation>
    <scope>NUCLEOTIDE SEQUENCE [LARGE SCALE GENOMIC DNA]</scope>
    <source>
        <strain evidence="1 2">L8b</strain>
    </source>
</reference>
<dbReference type="AlphaFoldDB" id="A0A553UNP4"/>
<keyword evidence="1" id="KW-0808">Transferase</keyword>
<reference evidence="2" key="2">
    <citation type="submission" date="2019-07" db="EMBL/GenBank/DDBJ databases">
        <title>Helicobacter labacensis sp. nov., Helicobacter mehlei sp. nov. and Helicobacter vulpis sp. nov., isolated from gastric mucosa of red fox (Vulpis vulpis).</title>
        <authorList>
            <person name="Papic B."/>
        </authorList>
    </citation>
    <scope>NUCLEOTIDE SEQUENCE [LARGE SCALE GENOMIC DNA]</scope>
    <source>
        <strain evidence="2">L8b</strain>
    </source>
</reference>
<organism evidence="1 2">
    <name type="scientific">Helicobacter mehlei</name>
    <dbReference type="NCBI Taxonomy" id="2316080"/>
    <lineage>
        <taxon>Bacteria</taxon>
        <taxon>Pseudomonadati</taxon>
        <taxon>Campylobacterota</taxon>
        <taxon>Epsilonproteobacteria</taxon>
        <taxon>Campylobacterales</taxon>
        <taxon>Helicobacteraceae</taxon>
        <taxon>Helicobacter</taxon>
    </lineage>
</organism>
<dbReference type="EMBL" id="VKGC01000017">
    <property type="protein sequence ID" value="TSA81849.1"/>
    <property type="molecule type" value="Genomic_DNA"/>
</dbReference>
<dbReference type="GO" id="GO:0008168">
    <property type="term" value="F:methyltransferase activity"/>
    <property type="evidence" value="ECO:0007669"/>
    <property type="project" value="UniProtKB-KW"/>
</dbReference>
<feature type="non-terminal residue" evidence="1">
    <location>
        <position position="56"/>
    </location>
</feature>
<dbReference type="Proteomes" id="UP000319322">
    <property type="component" value="Unassembled WGS sequence"/>
</dbReference>
<dbReference type="GO" id="GO:0032259">
    <property type="term" value="P:methylation"/>
    <property type="evidence" value="ECO:0007669"/>
    <property type="project" value="UniProtKB-KW"/>
</dbReference>
<dbReference type="InterPro" id="IPR029063">
    <property type="entry name" value="SAM-dependent_MTases_sf"/>
</dbReference>
<protein>
    <submittedName>
        <fullName evidence="1">Site-specific DNA-methyltransferase</fullName>
    </submittedName>
</protein>
<accession>A0A553UNP4</accession>
<dbReference type="SUPFAM" id="SSF53335">
    <property type="entry name" value="S-adenosyl-L-methionine-dependent methyltransferases"/>
    <property type="match status" value="1"/>
</dbReference>
<gene>
    <name evidence="1" type="ORF">FNE76_06330</name>
</gene>